<reference evidence="3 4" key="1">
    <citation type="submission" date="2015-04" db="EMBL/GenBank/DDBJ databases">
        <authorList>
            <person name="Heijne W.H."/>
            <person name="Fedorova N.D."/>
            <person name="Nierman W.C."/>
            <person name="Vollebregt A.W."/>
            <person name="Zhao Z."/>
            <person name="Wu L."/>
            <person name="Kumar M."/>
            <person name="Stam H."/>
            <person name="van den Berg M.A."/>
            <person name="Pel H.J."/>
        </authorList>
    </citation>
    <scope>NUCLEOTIDE SEQUENCE [LARGE SCALE GENOMIC DNA]</scope>
    <source>
        <strain evidence="3 4">CBS 393.64</strain>
    </source>
</reference>
<dbReference type="OrthoDB" id="5312133at2759"/>
<dbReference type="AlphaFoldDB" id="A0A0F4YRN1"/>
<keyword evidence="2" id="KW-0732">Signal</keyword>
<evidence type="ECO:0000313" key="3">
    <source>
        <dbReference type="EMBL" id="KKA20511.1"/>
    </source>
</evidence>
<dbReference type="GeneID" id="25317799"/>
<feature type="signal peptide" evidence="2">
    <location>
        <begin position="1"/>
        <end position="24"/>
    </location>
</feature>
<evidence type="ECO:0000313" key="4">
    <source>
        <dbReference type="Proteomes" id="UP000053958"/>
    </source>
</evidence>
<feature type="region of interest" description="Disordered" evidence="1">
    <location>
        <begin position="496"/>
        <end position="527"/>
    </location>
</feature>
<sequence>MIPHRSTTLFAIIVFVAFLLFIFSSSPVNNSSESVVYVPSRYVPRPKLPSFDNFRFPFRPAAHKPPEEKNSTSGDSKWYTDFRWLNPFSSSITLDENRSVLPPLPHRTPVYTFYEPNEKNDDQEKEADAKLLLAWRRAWYAQGFRPVVLSRAEAMNNQYYEAVQRLKMDPALETDFFRWLAWGHMGTGLLADWRCFPMARYDDDLLTYLRRGAVPTHITRFEKLGGGLFAGEKSRINDAINEAIKAFNDHAKSMIELIPADFFKVEQPSALAFYNSNTITTHYPALAEKHVSSTASGRLALTELINAHLHNTFLNSFSSGIAVLKPLPEHTTALVEPALRLAKALIQCPSSVLPTSCPPNRPTCQPCSSSSKPISITQPPAFKNTTSLFTIGTVPHPYTLISLQHGSDDVTTRYIRRETPRDPWLMEVTKDLLGPERGGPSRVVVFKELVAGEAAIARSFWMTVENLRAQPGEDIPAEILDEMEWQFGFAIPRDVSKKDKAAEDKDKKPDENKPEEAKPNDGAQARGEALQKEYNLIEKAREVLRSKESNRIGIRDVAEAWNLADSEVWRFVRAYRARSVVERKKWEEEEKNFVGARLD</sequence>
<dbReference type="Proteomes" id="UP000053958">
    <property type="component" value="Unassembled WGS sequence"/>
</dbReference>
<feature type="compositionally biased region" description="Basic and acidic residues" evidence="1">
    <location>
        <begin position="496"/>
        <end position="519"/>
    </location>
</feature>
<keyword evidence="4" id="KW-1185">Reference proteome</keyword>
<dbReference type="EMBL" id="LASV01000253">
    <property type="protein sequence ID" value="KKA20511.1"/>
    <property type="molecule type" value="Genomic_DNA"/>
</dbReference>
<evidence type="ECO:0000256" key="2">
    <source>
        <dbReference type="SAM" id="SignalP"/>
    </source>
</evidence>
<dbReference type="PANTHER" id="PTHR42055">
    <property type="entry name" value="YALI0E03476P"/>
    <property type="match status" value="1"/>
</dbReference>
<evidence type="ECO:0000256" key="1">
    <source>
        <dbReference type="SAM" id="MobiDB-lite"/>
    </source>
</evidence>
<feature type="chain" id="PRO_5002482001" evidence="2">
    <location>
        <begin position="25"/>
        <end position="599"/>
    </location>
</feature>
<name>A0A0F4YRN1_RASE3</name>
<organism evidence="3 4">
    <name type="scientific">Rasamsonia emersonii (strain ATCC 16479 / CBS 393.64 / IMI 116815)</name>
    <dbReference type="NCBI Taxonomy" id="1408163"/>
    <lineage>
        <taxon>Eukaryota</taxon>
        <taxon>Fungi</taxon>
        <taxon>Dikarya</taxon>
        <taxon>Ascomycota</taxon>
        <taxon>Pezizomycotina</taxon>
        <taxon>Eurotiomycetes</taxon>
        <taxon>Eurotiomycetidae</taxon>
        <taxon>Eurotiales</taxon>
        <taxon>Trichocomaceae</taxon>
        <taxon>Rasamsonia</taxon>
    </lineage>
</organism>
<accession>A0A0F4YRN1</accession>
<protein>
    <submittedName>
        <fullName evidence="3">Uncharacterized protein</fullName>
    </submittedName>
</protein>
<gene>
    <name evidence="3" type="ORF">T310_5455</name>
</gene>
<comment type="caution">
    <text evidence="3">The sequence shown here is derived from an EMBL/GenBank/DDBJ whole genome shotgun (WGS) entry which is preliminary data.</text>
</comment>
<proteinExistence type="predicted"/>
<dbReference type="RefSeq" id="XP_013327123.1">
    <property type="nucleotide sequence ID" value="XM_013471669.1"/>
</dbReference>
<dbReference type="PANTHER" id="PTHR42055:SF1">
    <property type="entry name" value="YALI0E03476P"/>
    <property type="match status" value="1"/>
</dbReference>